<evidence type="ECO:0000313" key="3">
    <source>
        <dbReference type="Proteomes" id="UP000663843"/>
    </source>
</evidence>
<accession>A0A8H3C4T7</accession>
<evidence type="ECO:0008006" key="4">
    <source>
        <dbReference type="Google" id="ProtNLM"/>
    </source>
</evidence>
<gene>
    <name evidence="2" type="ORF">RDB_LOCUS111150</name>
</gene>
<feature type="compositionally biased region" description="Polar residues" evidence="1">
    <location>
        <begin position="33"/>
        <end position="44"/>
    </location>
</feature>
<evidence type="ECO:0000313" key="2">
    <source>
        <dbReference type="EMBL" id="CAE6474890.1"/>
    </source>
</evidence>
<sequence length="255" mass="27881">MTTQKDCRHTLPPLNVTTANPSSLDSSELADISDSSAHSPSNLFLDTWAFRGPSPDEHPMPRGKPAPSASLMAAEISKVFSPAKEDKRNSGVGDLADRLSKVVTGPSIPAAGAEQAGPLTTFRSVAEENAVYLARGSAADIWKISQVRSRYEATVFWYEPDPGSIVSKMIRISPQDFVGITDETDNDQGCDETITWEGFVEAYKAKITGWRQLNHANIIRVHELSQDLNLRVDYCLGGCVRDVGQIQYPTKDVSR</sequence>
<dbReference type="AlphaFoldDB" id="A0A8H3C4T7"/>
<feature type="region of interest" description="Disordered" evidence="1">
    <location>
        <begin position="1"/>
        <end position="68"/>
    </location>
</feature>
<evidence type="ECO:0000256" key="1">
    <source>
        <dbReference type="SAM" id="MobiDB-lite"/>
    </source>
</evidence>
<organism evidence="2 3">
    <name type="scientific">Rhizoctonia solani</name>
    <dbReference type="NCBI Taxonomy" id="456999"/>
    <lineage>
        <taxon>Eukaryota</taxon>
        <taxon>Fungi</taxon>
        <taxon>Dikarya</taxon>
        <taxon>Basidiomycota</taxon>
        <taxon>Agaricomycotina</taxon>
        <taxon>Agaricomycetes</taxon>
        <taxon>Cantharellales</taxon>
        <taxon>Ceratobasidiaceae</taxon>
        <taxon>Rhizoctonia</taxon>
    </lineage>
</organism>
<name>A0A8H3C4T7_9AGAM</name>
<reference evidence="2" key="1">
    <citation type="submission" date="2021-01" db="EMBL/GenBank/DDBJ databases">
        <authorList>
            <person name="Kaushik A."/>
        </authorList>
    </citation>
    <scope>NUCLEOTIDE SEQUENCE</scope>
    <source>
        <strain evidence="2">AG2-2IIIB</strain>
    </source>
</reference>
<comment type="caution">
    <text evidence="2">The sequence shown here is derived from an EMBL/GenBank/DDBJ whole genome shotgun (WGS) entry which is preliminary data.</text>
</comment>
<proteinExistence type="predicted"/>
<dbReference type="EMBL" id="CAJMWT010003594">
    <property type="protein sequence ID" value="CAE6474890.1"/>
    <property type="molecule type" value="Genomic_DNA"/>
</dbReference>
<feature type="compositionally biased region" description="Polar residues" evidence="1">
    <location>
        <begin position="15"/>
        <end position="26"/>
    </location>
</feature>
<protein>
    <recommendedName>
        <fullName evidence="4">Protein kinase domain-containing protein</fullName>
    </recommendedName>
</protein>
<dbReference type="Proteomes" id="UP000663843">
    <property type="component" value="Unassembled WGS sequence"/>
</dbReference>